<accession>E3DAN2</accession>
<dbReference type="Pfam" id="PF04221">
    <property type="entry name" value="RelB"/>
    <property type="match status" value="1"/>
</dbReference>
<protein>
    <submittedName>
        <fullName evidence="1">Addiction module antitoxin, RelB/DinJ family</fullName>
    </submittedName>
</protein>
<evidence type="ECO:0000313" key="1">
    <source>
        <dbReference type="EMBL" id="ADP39126.1"/>
    </source>
</evidence>
<dbReference type="GO" id="GO:0006355">
    <property type="term" value="P:regulation of DNA-templated transcription"/>
    <property type="evidence" value="ECO:0007669"/>
    <property type="project" value="InterPro"/>
</dbReference>
<proteinExistence type="predicted"/>
<dbReference type="HOGENOM" id="CLU_154558_0_1_11"/>
<dbReference type="Gene3D" id="1.10.1220.10">
    <property type="entry name" value="Met repressor-like"/>
    <property type="match status" value="1"/>
</dbReference>
<dbReference type="Proteomes" id="UP000001453">
    <property type="component" value="Chromosome"/>
</dbReference>
<dbReference type="NCBIfam" id="TIGR02384">
    <property type="entry name" value="RelB_DinJ"/>
    <property type="match status" value="1"/>
</dbReference>
<dbReference type="AlphaFoldDB" id="E3DAN2"/>
<reference evidence="1 2" key="1">
    <citation type="journal article" date="2010" name="PLoS ONE">
        <title>Comparative genomics of Gardnerella vaginalis strains reveals substantial differences in metabolic and virulence potential.</title>
        <authorList>
            <person name="Yeoman C.J."/>
            <person name="Yildirim S."/>
            <person name="Thomas S.M."/>
            <person name="Durkin A.S."/>
            <person name="Torralba M."/>
            <person name="Sutton G."/>
            <person name="Buhay C.J."/>
            <person name="Ding Y."/>
            <person name="Dugan-Rocha S.P."/>
            <person name="Muzny D.M."/>
            <person name="Qin X."/>
            <person name="Gibbs R.A."/>
            <person name="Leigh S.R."/>
            <person name="Stumpf R."/>
            <person name="White B.A."/>
            <person name="Highlander S.K."/>
            <person name="Nelson K.E."/>
            <person name="Wilson B.A."/>
        </authorList>
    </citation>
    <scope>NUCLEOTIDE SEQUENCE [LARGE SCALE GENOMIC DNA]</scope>
    <source>
        <strain evidence="2">ATCC 14019 / 317</strain>
    </source>
</reference>
<dbReference type="InterPro" id="IPR013321">
    <property type="entry name" value="Arc_rbn_hlx_hlx"/>
</dbReference>
<dbReference type="InterPro" id="IPR007337">
    <property type="entry name" value="RelB/DinJ"/>
</dbReference>
<dbReference type="PATRIC" id="fig|525284.18.peg.1032"/>
<organism evidence="1 2">
    <name type="scientific">Gardnerella vaginalis (strain ATCC 14019 / 317)</name>
    <dbReference type="NCBI Taxonomy" id="525284"/>
    <lineage>
        <taxon>Bacteria</taxon>
        <taxon>Bacillati</taxon>
        <taxon>Actinomycetota</taxon>
        <taxon>Actinomycetes</taxon>
        <taxon>Bifidobacteriales</taxon>
        <taxon>Bifidobacteriaceae</taxon>
        <taxon>Gardnerella</taxon>
    </lineage>
</organism>
<gene>
    <name evidence="1" type="ordered locus">HMPREF0421_21044</name>
</gene>
<name>E3DAN2_GARV3</name>
<evidence type="ECO:0000313" key="2">
    <source>
        <dbReference type="Proteomes" id="UP000001453"/>
    </source>
</evidence>
<sequence length="121" mass="13755">MVNVRIQENIKQQAEQILETIGIPRATAIDMFYRQIILNKGIPFSLTIPKSLPAQDDMDEKTFNALMAKGYDQAVQGDSCPIDDVLRSLNADWQPWGKLGFRKLNFLTIAFPIVKKCPQYP</sequence>
<dbReference type="EMBL" id="CP002104">
    <property type="protein sequence ID" value="ADP39126.1"/>
    <property type="molecule type" value="Genomic_DNA"/>
</dbReference>
<dbReference type="OrthoDB" id="9804867at2"/>
<dbReference type="KEGG" id="gvg:HMPREF0421_21044"/>